<gene>
    <name evidence="2" type="ORF">NQU54_47600</name>
</gene>
<name>A0A9X2S1P7_STRMQ</name>
<evidence type="ECO:0000313" key="2">
    <source>
        <dbReference type="EMBL" id="MCQ8836459.1"/>
    </source>
</evidence>
<organism evidence="2 3">
    <name type="scientific">Streptomyces malaysiensis subsp. samsunensis</name>
    <dbReference type="NCBI Taxonomy" id="459658"/>
    <lineage>
        <taxon>Bacteria</taxon>
        <taxon>Bacillati</taxon>
        <taxon>Actinomycetota</taxon>
        <taxon>Actinomycetes</taxon>
        <taxon>Kitasatosporales</taxon>
        <taxon>Streptomycetaceae</taxon>
        <taxon>Streptomyces</taxon>
        <taxon>Streptomyces violaceusniger group</taxon>
    </lineage>
</organism>
<protein>
    <submittedName>
        <fullName evidence="2">Uncharacterized protein</fullName>
    </submittedName>
</protein>
<proteinExistence type="predicted"/>
<dbReference type="EMBL" id="JANIIC010000139">
    <property type="protein sequence ID" value="MCQ8836459.1"/>
    <property type="molecule type" value="Genomic_DNA"/>
</dbReference>
<sequence length="102" mass="11048">AADLGRTERGHSRTRGPDQVPRNAEGIAAALEGERRMELYRELLAAAPEDAEGVLRRWWCEAMLDTDPAADRVTEAALNGTLPTKTVEAAIARRQAAGLPVE</sequence>
<accession>A0A9X2S1P7</accession>
<feature type="region of interest" description="Disordered" evidence="1">
    <location>
        <begin position="1"/>
        <end position="23"/>
    </location>
</feature>
<reference evidence="2" key="1">
    <citation type="submission" date="2022-06" db="EMBL/GenBank/DDBJ databases">
        <title>WGS of actinobacteria.</title>
        <authorList>
            <person name="Thawai C."/>
        </authorList>
    </citation>
    <scope>NUCLEOTIDE SEQUENCE</scope>
    <source>
        <strain evidence="2">DSM 42010</strain>
    </source>
</reference>
<keyword evidence="3" id="KW-1185">Reference proteome</keyword>
<evidence type="ECO:0000313" key="3">
    <source>
        <dbReference type="Proteomes" id="UP001142400"/>
    </source>
</evidence>
<dbReference type="AlphaFoldDB" id="A0A9X2S1P7"/>
<evidence type="ECO:0000256" key="1">
    <source>
        <dbReference type="SAM" id="MobiDB-lite"/>
    </source>
</evidence>
<feature type="non-terminal residue" evidence="2">
    <location>
        <position position="1"/>
    </location>
</feature>
<dbReference type="RefSeq" id="WP_257636493.1">
    <property type="nucleotide sequence ID" value="NZ_JANIIC010000139.1"/>
</dbReference>
<feature type="compositionally biased region" description="Basic and acidic residues" evidence="1">
    <location>
        <begin position="1"/>
        <end position="11"/>
    </location>
</feature>
<comment type="caution">
    <text evidence="2">The sequence shown here is derived from an EMBL/GenBank/DDBJ whole genome shotgun (WGS) entry which is preliminary data.</text>
</comment>
<dbReference type="Proteomes" id="UP001142400">
    <property type="component" value="Unassembled WGS sequence"/>
</dbReference>